<evidence type="ECO:0000313" key="3">
    <source>
        <dbReference type="Proteomes" id="UP001589532"/>
    </source>
</evidence>
<sequence length="403" mass="44088">MIVKFEDIADDLVEWVYERSGGSPLKGVNILPFCDEHGMDLEATFGLLSYCMSRSLLADDYRSLAAPTANLTAEGIDRTEARRKRRTDPKLRVMAARTGLLNWLWLCKQNGMHMPVVSDFAQTPQAAFEGDRFRPEEIDRAAEYLHEAGLITGVSVAQARGPVRAETTKEGDYCAEQHGGDVSEYEQRGKAVLASRLVANAGDDSAAPEIIKILFLSANPEDTDQLRLDEEARAIDEALRQSEHRDRFDLRSHWAVRIGDLQRLLLRYRPDIVHFSGHGSSYSEILLQDDQGRSFPIAPDALSGLFSLLSKNVRCVVLNACYSERQAAGIAASVDCVVGMSDEVTDEAAILFAGAFYGALGAGETVQRAFHFGCNQVALYGLAGSGIPQLVGAADPSTVLFAR</sequence>
<name>A0ABV5SBK8_9ACTN</name>
<dbReference type="EMBL" id="JBHMBW010000051">
    <property type="protein sequence ID" value="MFB9628954.1"/>
    <property type="molecule type" value="Genomic_DNA"/>
</dbReference>
<organism evidence="2 3">
    <name type="scientific">Nonomuraea helvata</name>
    <dbReference type="NCBI Taxonomy" id="37484"/>
    <lineage>
        <taxon>Bacteria</taxon>
        <taxon>Bacillati</taxon>
        <taxon>Actinomycetota</taxon>
        <taxon>Actinomycetes</taxon>
        <taxon>Streptosporangiales</taxon>
        <taxon>Streptosporangiaceae</taxon>
        <taxon>Nonomuraea</taxon>
    </lineage>
</organism>
<proteinExistence type="predicted"/>
<comment type="caution">
    <text evidence="2">The sequence shown here is derived from an EMBL/GenBank/DDBJ whole genome shotgun (WGS) entry which is preliminary data.</text>
</comment>
<dbReference type="Proteomes" id="UP001589532">
    <property type="component" value="Unassembled WGS sequence"/>
</dbReference>
<dbReference type="Pfam" id="PF12770">
    <property type="entry name" value="CHAT"/>
    <property type="match status" value="1"/>
</dbReference>
<accession>A0ABV5SBK8</accession>
<feature type="domain" description="CHAT" evidence="1">
    <location>
        <begin position="215"/>
        <end position="370"/>
    </location>
</feature>
<evidence type="ECO:0000313" key="2">
    <source>
        <dbReference type="EMBL" id="MFB9628954.1"/>
    </source>
</evidence>
<reference evidence="2 3" key="1">
    <citation type="submission" date="2024-09" db="EMBL/GenBank/DDBJ databases">
        <authorList>
            <person name="Sun Q."/>
            <person name="Mori K."/>
        </authorList>
    </citation>
    <scope>NUCLEOTIDE SEQUENCE [LARGE SCALE GENOMIC DNA]</scope>
    <source>
        <strain evidence="2 3">JCM 3143</strain>
    </source>
</reference>
<gene>
    <name evidence="2" type="ORF">ACFFSA_38270</name>
</gene>
<keyword evidence="3" id="KW-1185">Reference proteome</keyword>
<dbReference type="RefSeq" id="WP_344998839.1">
    <property type="nucleotide sequence ID" value="NZ_BAAAXV010000009.1"/>
</dbReference>
<protein>
    <submittedName>
        <fullName evidence="2">CHAT domain-containing protein</fullName>
    </submittedName>
</protein>
<evidence type="ECO:0000259" key="1">
    <source>
        <dbReference type="Pfam" id="PF12770"/>
    </source>
</evidence>
<dbReference type="InterPro" id="IPR024983">
    <property type="entry name" value="CHAT_dom"/>
</dbReference>